<dbReference type="EMBL" id="NIRK01000001">
    <property type="protein sequence ID" value="PHH99041.1"/>
    <property type="molecule type" value="Genomic_DNA"/>
</dbReference>
<dbReference type="InterPro" id="IPR035093">
    <property type="entry name" value="RelE/ParE_toxin_dom_sf"/>
</dbReference>
<dbReference type="GO" id="GO:0016787">
    <property type="term" value="F:hydrolase activity"/>
    <property type="evidence" value="ECO:0007669"/>
    <property type="project" value="UniProtKB-KW"/>
</dbReference>
<proteinExistence type="inferred from homology"/>
<evidence type="ECO:0000256" key="6">
    <source>
        <dbReference type="ARBA" id="ARBA00030388"/>
    </source>
</evidence>
<protein>
    <recommendedName>
        <fullName evidence="6">Putative mRNA interferase YoeB</fullName>
    </recommendedName>
</protein>
<dbReference type="GO" id="GO:0004519">
    <property type="term" value="F:endonuclease activity"/>
    <property type="evidence" value="ECO:0007669"/>
    <property type="project" value="UniProtKB-KW"/>
</dbReference>
<dbReference type="InterPro" id="IPR009614">
    <property type="entry name" value="YoeB_toxin"/>
</dbReference>
<dbReference type="AlphaFoldDB" id="A0A2C6B5A8"/>
<evidence type="ECO:0000313" key="7">
    <source>
        <dbReference type="EMBL" id="PHH99041.1"/>
    </source>
</evidence>
<dbReference type="PANTHER" id="PTHR38039:SF1">
    <property type="entry name" value="TOXIN YOEB"/>
    <property type="match status" value="1"/>
</dbReference>
<keyword evidence="5" id="KW-0378">Hydrolase</keyword>
<keyword evidence="3" id="KW-0540">Nuclease</keyword>
<evidence type="ECO:0000256" key="5">
    <source>
        <dbReference type="ARBA" id="ARBA00022801"/>
    </source>
</evidence>
<organism evidence="7 8">
    <name type="scientific">Fusobacterium nucleatum subsp. polymorphum</name>
    <name type="common">Fusobacterium polymorphum</name>
    <dbReference type="NCBI Taxonomy" id="76857"/>
    <lineage>
        <taxon>Bacteria</taxon>
        <taxon>Fusobacteriati</taxon>
        <taxon>Fusobacteriota</taxon>
        <taxon>Fusobacteriia</taxon>
        <taxon>Fusobacteriales</taxon>
        <taxon>Fusobacteriaceae</taxon>
        <taxon>Fusobacterium</taxon>
    </lineage>
</organism>
<evidence type="ECO:0000256" key="4">
    <source>
        <dbReference type="ARBA" id="ARBA00022759"/>
    </source>
</evidence>
<dbReference type="Gene3D" id="3.30.2310.20">
    <property type="entry name" value="RelE-like"/>
    <property type="match status" value="1"/>
</dbReference>
<comment type="caution">
    <text evidence="7">The sequence shown here is derived from an EMBL/GenBank/DDBJ whole genome shotgun (WGS) entry which is preliminary data.</text>
</comment>
<sequence>MIKSWTDVAWIEYQYWISQDKKIFKKINELIKDIERNGVLNGIGKPEALKHRKGYSRRIDEKNRLIYEIINGQLYILNCKGHYED</sequence>
<name>A0A2C6B5A8_FUSNP</name>
<keyword evidence="4" id="KW-0255">Endonuclease</keyword>
<accession>A0A2C6B5A8</accession>
<keyword evidence="2" id="KW-1277">Toxin-antitoxin system</keyword>
<reference evidence="7 8" key="1">
    <citation type="submission" date="2017-06" db="EMBL/GenBank/DDBJ databases">
        <title>Draft genome sequence of Fusobacterium nucleatum subsp. polymorphum KCOM 1248 (=ChDC F113).</title>
        <authorList>
            <person name="Kook J.-K."/>
            <person name="Park S.-N."/>
            <person name="Lim Y.K."/>
            <person name="Roh H."/>
        </authorList>
    </citation>
    <scope>NUCLEOTIDE SEQUENCE [LARGE SCALE GENOMIC DNA]</scope>
    <source>
        <strain evidence="8">KCOM 1248 (ChDC F113)</strain>
    </source>
</reference>
<evidence type="ECO:0000313" key="8">
    <source>
        <dbReference type="Proteomes" id="UP000223525"/>
    </source>
</evidence>
<gene>
    <name evidence="7" type="ORF">CA836_04540</name>
</gene>
<comment type="similarity">
    <text evidence="1">Belongs to the YoeB family.</text>
</comment>
<dbReference type="Proteomes" id="UP000223525">
    <property type="component" value="Unassembled WGS sequence"/>
</dbReference>
<dbReference type="NCBIfam" id="TIGR02116">
    <property type="entry name" value="toxin_Txe_YoeB"/>
    <property type="match status" value="1"/>
</dbReference>
<evidence type="ECO:0000256" key="2">
    <source>
        <dbReference type="ARBA" id="ARBA00022649"/>
    </source>
</evidence>
<dbReference type="RefSeq" id="WP_098981889.1">
    <property type="nucleotide sequence ID" value="NZ_CP077116.1"/>
</dbReference>
<dbReference type="SUPFAM" id="SSF143011">
    <property type="entry name" value="RelE-like"/>
    <property type="match status" value="1"/>
</dbReference>
<dbReference type="GO" id="GO:0045892">
    <property type="term" value="P:negative regulation of DNA-templated transcription"/>
    <property type="evidence" value="ECO:0007669"/>
    <property type="project" value="TreeGrafter"/>
</dbReference>
<evidence type="ECO:0000256" key="1">
    <source>
        <dbReference type="ARBA" id="ARBA00008172"/>
    </source>
</evidence>
<dbReference type="GO" id="GO:0006401">
    <property type="term" value="P:RNA catabolic process"/>
    <property type="evidence" value="ECO:0007669"/>
    <property type="project" value="InterPro"/>
</dbReference>
<dbReference type="Pfam" id="PF06769">
    <property type="entry name" value="YoeB_toxin"/>
    <property type="match status" value="1"/>
</dbReference>
<dbReference type="PANTHER" id="PTHR38039">
    <property type="entry name" value="TOXIN YOEB"/>
    <property type="match status" value="1"/>
</dbReference>
<evidence type="ECO:0000256" key="3">
    <source>
        <dbReference type="ARBA" id="ARBA00022722"/>
    </source>
</evidence>